<protein>
    <submittedName>
        <fullName evidence="3">Clathrin interactor 1</fullName>
    </submittedName>
</protein>
<dbReference type="Pfam" id="PF01417">
    <property type="entry name" value="ENTH"/>
    <property type="match status" value="1"/>
</dbReference>
<dbReference type="GO" id="GO:0005768">
    <property type="term" value="C:endosome"/>
    <property type="evidence" value="ECO:0007669"/>
    <property type="project" value="TreeGrafter"/>
</dbReference>
<dbReference type="CDD" id="cd16989">
    <property type="entry name" value="ENTH_EpsinR"/>
    <property type="match status" value="1"/>
</dbReference>
<dbReference type="PROSITE" id="PS50942">
    <property type="entry name" value="ENTH"/>
    <property type="match status" value="1"/>
</dbReference>
<organism evidence="3 4">
    <name type="scientific">Seriola lalandi dorsalis</name>
    <dbReference type="NCBI Taxonomy" id="1841481"/>
    <lineage>
        <taxon>Eukaryota</taxon>
        <taxon>Metazoa</taxon>
        <taxon>Chordata</taxon>
        <taxon>Craniata</taxon>
        <taxon>Vertebrata</taxon>
        <taxon>Euteleostomi</taxon>
        <taxon>Actinopterygii</taxon>
        <taxon>Neopterygii</taxon>
        <taxon>Teleostei</taxon>
        <taxon>Neoteleostei</taxon>
        <taxon>Acanthomorphata</taxon>
        <taxon>Carangaria</taxon>
        <taxon>Carangiformes</taxon>
        <taxon>Carangidae</taxon>
        <taxon>Seriola</taxon>
    </lineage>
</organism>
<feature type="domain" description="ENTH" evidence="2">
    <location>
        <begin position="16"/>
        <end position="149"/>
    </location>
</feature>
<dbReference type="InterPro" id="IPR008942">
    <property type="entry name" value="ENTH_VHS"/>
</dbReference>
<sequence length="655" mass="70234">MLNMWKVRELVDKATNVVMNYSEIESKVREATNDDPWGPSGQLMGEIAKSTFMYEQFPEVMNMLWTRMLKDNKKNWRRVYKALLLLAYLIRNGSERVVTSAREHIYDLRSLENYHFIDENGKDQGINVRQKVKEMVEFIQDDDRLREERKKAKKNKDKYIGVSSDSMGGGGGSFKNSTELDRSKWDEDWDKSRGAFPFSEKLGEISDKIGSTIDDTLNKFRKKERDDSPDRISDNEEDRASRNGRQETLEFKDEEETVTTKSIQITQATETTTTTTRKRSGATSSKTLDLGAAAHYTGDRSPEEKVPTQTLMVSQISGLADLLVIDPSSNQSATTGGGSDLIAGFADFSSPAASASLPTSTAAAPSIGNGEFGDWNAFSANSPPSSSSAPSQPVTDLFGSVQSPTAAASNPTSVPPSAELFDLMLMGGANHQLTNPHTTLSASQSMTFSLGGATPGASVAMPTMPLSRSQQSLGGMTSQQPLGQQQKVGVGSLGSTWSDPSVNISLDFLSAGLNPTKTPPTLNNIIQQQVPPVNLLAQNFGGLNLSSPPHVTPIRPPANPLMAGSTMTMGMPASMAAGMPPSMTTGTMGMGGIPVNQGMMGMNMSMNMGMTTPVMMGGMAGMGVPGVGMGVAHSITPAVVPPKQDAFANFGNFGK</sequence>
<name>A0A3B4XWN9_SERLL</name>
<feature type="compositionally biased region" description="Basic and acidic residues" evidence="1">
    <location>
        <begin position="297"/>
        <end position="306"/>
    </location>
</feature>
<evidence type="ECO:0000313" key="3">
    <source>
        <dbReference type="Ensembl" id="ENSSLDP00000021287.1"/>
    </source>
</evidence>
<feature type="compositionally biased region" description="Polar residues" evidence="1">
    <location>
        <begin position="400"/>
        <end position="412"/>
    </location>
</feature>
<dbReference type="GO" id="GO:0006897">
    <property type="term" value="P:endocytosis"/>
    <property type="evidence" value="ECO:0007669"/>
    <property type="project" value="TreeGrafter"/>
</dbReference>
<dbReference type="InterPro" id="IPR013809">
    <property type="entry name" value="ENTH"/>
</dbReference>
<dbReference type="PANTHER" id="PTHR12276">
    <property type="entry name" value="EPSIN/ENT-RELATED"/>
    <property type="match status" value="1"/>
</dbReference>
<dbReference type="Ensembl" id="ENSSLDT00000021993.1">
    <property type="protein sequence ID" value="ENSSLDP00000021287.1"/>
    <property type="gene ID" value="ENSSLDG00000016476.1"/>
</dbReference>
<feature type="region of interest" description="Disordered" evidence="1">
    <location>
        <begin position="375"/>
        <end position="414"/>
    </location>
</feature>
<feature type="compositionally biased region" description="Basic and acidic residues" evidence="1">
    <location>
        <begin position="223"/>
        <end position="251"/>
    </location>
</feature>
<evidence type="ECO:0000313" key="4">
    <source>
        <dbReference type="Proteomes" id="UP000261360"/>
    </source>
</evidence>
<dbReference type="GO" id="GO:0030276">
    <property type="term" value="F:clathrin binding"/>
    <property type="evidence" value="ECO:0007669"/>
    <property type="project" value="TreeGrafter"/>
</dbReference>
<evidence type="ECO:0000256" key="1">
    <source>
        <dbReference type="SAM" id="MobiDB-lite"/>
    </source>
</evidence>
<feature type="compositionally biased region" description="Low complexity" evidence="1">
    <location>
        <begin position="376"/>
        <end position="391"/>
    </location>
</feature>
<evidence type="ECO:0000259" key="2">
    <source>
        <dbReference type="PROSITE" id="PS50942"/>
    </source>
</evidence>
<dbReference type="Proteomes" id="UP000261360">
    <property type="component" value="Unplaced"/>
</dbReference>
<dbReference type="GO" id="GO:0005543">
    <property type="term" value="F:phospholipid binding"/>
    <property type="evidence" value="ECO:0007669"/>
    <property type="project" value="TreeGrafter"/>
</dbReference>
<keyword evidence="4" id="KW-1185">Reference proteome</keyword>
<dbReference type="GeneTree" id="ENSGT00940000155650"/>
<feature type="region of interest" description="Disordered" evidence="1">
    <location>
        <begin position="220"/>
        <end position="306"/>
    </location>
</feature>
<dbReference type="GO" id="GO:0030125">
    <property type="term" value="C:clathrin vesicle coat"/>
    <property type="evidence" value="ECO:0007669"/>
    <property type="project" value="TreeGrafter"/>
</dbReference>
<reference evidence="3" key="2">
    <citation type="submission" date="2025-09" db="UniProtKB">
        <authorList>
            <consortium name="Ensembl"/>
        </authorList>
    </citation>
    <scope>IDENTIFICATION</scope>
</reference>
<dbReference type="GO" id="GO:0005886">
    <property type="term" value="C:plasma membrane"/>
    <property type="evidence" value="ECO:0007669"/>
    <property type="project" value="TreeGrafter"/>
</dbReference>
<feature type="compositionally biased region" description="Low complexity" evidence="1">
    <location>
        <begin position="262"/>
        <end position="287"/>
    </location>
</feature>
<dbReference type="STRING" id="1841481.ENSSLDP00000021287"/>
<dbReference type="PANTHER" id="PTHR12276:SF122">
    <property type="entry name" value="CLATHRIN INTERACTOR 1-LIKE ISOFORM X1"/>
    <property type="match status" value="1"/>
</dbReference>
<accession>A0A3B4XWN9</accession>
<dbReference type="SUPFAM" id="SSF48464">
    <property type="entry name" value="ENTH/VHS domain"/>
    <property type="match status" value="1"/>
</dbReference>
<dbReference type="Gene3D" id="1.25.40.90">
    <property type="match status" value="1"/>
</dbReference>
<feature type="region of interest" description="Disordered" evidence="1">
    <location>
        <begin position="149"/>
        <end position="179"/>
    </location>
</feature>
<dbReference type="FunFam" id="1.25.40.90:FF:000006">
    <property type="entry name" value="Clathrin interactor 1"/>
    <property type="match status" value="1"/>
</dbReference>
<proteinExistence type="predicted"/>
<dbReference type="AlphaFoldDB" id="A0A3B4XWN9"/>
<reference evidence="3" key="1">
    <citation type="submission" date="2025-08" db="UniProtKB">
        <authorList>
            <consortium name="Ensembl"/>
        </authorList>
    </citation>
    <scope>IDENTIFICATION</scope>
</reference>
<dbReference type="SMART" id="SM00273">
    <property type="entry name" value="ENTH"/>
    <property type="match status" value="1"/>
</dbReference>